<keyword evidence="1" id="KW-1133">Transmembrane helix</keyword>
<keyword evidence="1" id="KW-0812">Transmembrane</keyword>
<dbReference type="OrthoDB" id="3827210at2"/>
<feature type="transmembrane region" description="Helical" evidence="1">
    <location>
        <begin position="48"/>
        <end position="69"/>
    </location>
</feature>
<evidence type="ECO:0000313" key="2">
    <source>
        <dbReference type="EMBL" id="TWD83579.1"/>
    </source>
</evidence>
<dbReference type="RefSeq" id="WP_145810282.1">
    <property type="nucleotide sequence ID" value="NZ_VIVK01000001.1"/>
</dbReference>
<organism evidence="2 3">
    <name type="scientific">Kribbella amoyensis</name>
    <dbReference type="NCBI Taxonomy" id="996641"/>
    <lineage>
        <taxon>Bacteria</taxon>
        <taxon>Bacillati</taxon>
        <taxon>Actinomycetota</taxon>
        <taxon>Actinomycetes</taxon>
        <taxon>Propionibacteriales</taxon>
        <taxon>Kribbellaceae</taxon>
        <taxon>Kribbella</taxon>
    </lineage>
</organism>
<keyword evidence="1" id="KW-0472">Membrane</keyword>
<dbReference type="EMBL" id="VIVK01000001">
    <property type="protein sequence ID" value="TWD83579.1"/>
    <property type="molecule type" value="Genomic_DNA"/>
</dbReference>
<protein>
    <submittedName>
        <fullName evidence="2">Uncharacterized protein</fullName>
    </submittedName>
</protein>
<keyword evidence="3" id="KW-1185">Reference proteome</keyword>
<evidence type="ECO:0000313" key="3">
    <source>
        <dbReference type="Proteomes" id="UP000318380"/>
    </source>
</evidence>
<evidence type="ECO:0000256" key="1">
    <source>
        <dbReference type="SAM" id="Phobius"/>
    </source>
</evidence>
<feature type="transmembrane region" description="Helical" evidence="1">
    <location>
        <begin position="96"/>
        <end position="114"/>
    </location>
</feature>
<comment type="caution">
    <text evidence="2">The sequence shown here is derived from an EMBL/GenBank/DDBJ whole genome shotgun (WGS) entry which is preliminary data.</text>
</comment>
<gene>
    <name evidence="2" type="ORF">FB561_4745</name>
</gene>
<feature type="transmembrane region" description="Helical" evidence="1">
    <location>
        <begin position="120"/>
        <end position="138"/>
    </location>
</feature>
<reference evidence="2 3" key="1">
    <citation type="submission" date="2019-06" db="EMBL/GenBank/DDBJ databases">
        <title>Sequencing the genomes of 1000 actinobacteria strains.</title>
        <authorList>
            <person name="Klenk H.-P."/>
        </authorList>
    </citation>
    <scope>NUCLEOTIDE SEQUENCE [LARGE SCALE GENOMIC DNA]</scope>
    <source>
        <strain evidence="2 3">DSM 24683</strain>
    </source>
</reference>
<name>A0A561BXG8_9ACTN</name>
<sequence length="174" mass="18641">MPLNSPRPPAAASLTMVTASMIAAVPMITVVMYFVLAPDDGLGEFPTTVALILLAAAVAAYSVCELAGFRTAPMQHGGTPAQVEAASWQRFTASTFVRFAICEAVFLVSIPLAFIVKSYWLVLVGAVLGLALLVWEVWPGARNQRRFAAALEARGVPSYLTGRPQDYTRPRDLG</sequence>
<feature type="transmembrane region" description="Helical" evidence="1">
    <location>
        <begin position="12"/>
        <end position="36"/>
    </location>
</feature>
<proteinExistence type="predicted"/>
<dbReference type="AlphaFoldDB" id="A0A561BXG8"/>
<dbReference type="Proteomes" id="UP000318380">
    <property type="component" value="Unassembled WGS sequence"/>
</dbReference>
<accession>A0A561BXG8</accession>